<keyword evidence="3" id="KW-1185">Reference proteome</keyword>
<sequence>MAPTAAMLILSHSSKASSGSTPSLPCATASSGAKVSILKWVSEHNPIAFNPRKPDHNRESCVEVDHDALEKRFQEALELSCW</sequence>
<reference evidence="3" key="1">
    <citation type="submission" date="2013-01" db="EMBL/GenBank/DDBJ databases">
        <title>Draft Genome Sequence of a Mulberry Tree, Morus notabilis C.K. Schneid.</title>
        <authorList>
            <person name="He N."/>
            <person name="Zhao S."/>
        </authorList>
    </citation>
    <scope>NUCLEOTIDE SEQUENCE</scope>
</reference>
<dbReference type="Proteomes" id="UP000030645">
    <property type="component" value="Unassembled WGS sequence"/>
</dbReference>
<accession>W9RD87</accession>
<dbReference type="PROSITE" id="PS50835">
    <property type="entry name" value="IG_LIKE"/>
    <property type="match status" value="1"/>
</dbReference>
<dbReference type="InterPro" id="IPR007110">
    <property type="entry name" value="Ig-like_dom"/>
</dbReference>
<dbReference type="AlphaFoldDB" id="W9RD87"/>
<feature type="domain" description="Ig-like" evidence="1">
    <location>
        <begin position="3"/>
        <end position="82"/>
    </location>
</feature>
<dbReference type="EMBL" id="KE344039">
    <property type="protein sequence ID" value="EXB51442.1"/>
    <property type="molecule type" value="Genomic_DNA"/>
</dbReference>
<evidence type="ECO:0000313" key="2">
    <source>
        <dbReference type="EMBL" id="EXB51442.1"/>
    </source>
</evidence>
<gene>
    <name evidence="2" type="ORF">L484_010421</name>
</gene>
<evidence type="ECO:0000259" key="1">
    <source>
        <dbReference type="PROSITE" id="PS50835"/>
    </source>
</evidence>
<protein>
    <recommendedName>
        <fullName evidence="1">Ig-like domain-containing protein</fullName>
    </recommendedName>
</protein>
<proteinExistence type="predicted"/>
<evidence type="ECO:0000313" key="3">
    <source>
        <dbReference type="Proteomes" id="UP000030645"/>
    </source>
</evidence>
<name>W9RD87_9ROSA</name>
<organism evidence="2 3">
    <name type="scientific">Morus notabilis</name>
    <dbReference type="NCBI Taxonomy" id="981085"/>
    <lineage>
        <taxon>Eukaryota</taxon>
        <taxon>Viridiplantae</taxon>
        <taxon>Streptophyta</taxon>
        <taxon>Embryophyta</taxon>
        <taxon>Tracheophyta</taxon>
        <taxon>Spermatophyta</taxon>
        <taxon>Magnoliopsida</taxon>
        <taxon>eudicotyledons</taxon>
        <taxon>Gunneridae</taxon>
        <taxon>Pentapetalae</taxon>
        <taxon>rosids</taxon>
        <taxon>fabids</taxon>
        <taxon>Rosales</taxon>
        <taxon>Moraceae</taxon>
        <taxon>Moreae</taxon>
        <taxon>Morus</taxon>
    </lineage>
</organism>